<accession>A0A3B0V3P8</accession>
<sequence length="285" mass="33593">MYLPHEIPNARVLITVKTYPNPSAKYDELVCNAGFLETGEWIRIYPIKFRALPYDQQYKKYDWIELDLVKTKSDFRQESYRPRLGIDEEIKVVGSMSTGKNRDWAERKRYALREVFTSMTNLITLAKTPNEWKSVATLKPKEIVEFVVKEDEREWKPKILEELKQMSLFAQGQGSSGRELQVVKKLPYKYYYRFLTDGDQRPRRLMIEDWEIGALYWKCLAKTEGDEVAANQLVRKKYEEEFLSKGKELSLFVGTTKAHHIKAPNPFVIIGVFYSPFTNQLRFDF</sequence>
<reference evidence="1" key="1">
    <citation type="submission" date="2018-06" db="EMBL/GenBank/DDBJ databases">
        <authorList>
            <person name="Zhirakovskaya E."/>
        </authorList>
    </citation>
    <scope>NUCLEOTIDE SEQUENCE</scope>
</reference>
<gene>
    <name evidence="1" type="ORF">MNBD_CHLOROFLEXI01-323</name>
</gene>
<evidence type="ECO:0000313" key="1">
    <source>
        <dbReference type="EMBL" id="VAW38155.1"/>
    </source>
</evidence>
<name>A0A3B0V3P8_9ZZZZ</name>
<dbReference type="AlphaFoldDB" id="A0A3B0V3P8"/>
<proteinExistence type="predicted"/>
<organism evidence="1">
    <name type="scientific">hydrothermal vent metagenome</name>
    <dbReference type="NCBI Taxonomy" id="652676"/>
    <lineage>
        <taxon>unclassified sequences</taxon>
        <taxon>metagenomes</taxon>
        <taxon>ecological metagenomes</taxon>
    </lineage>
</organism>
<protein>
    <submittedName>
        <fullName evidence="1">Uncharacterized protein</fullName>
    </submittedName>
</protein>
<dbReference type="EMBL" id="UOEU01000698">
    <property type="protein sequence ID" value="VAW38155.1"/>
    <property type="molecule type" value="Genomic_DNA"/>
</dbReference>